<feature type="region of interest" description="Disordered" evidence="5">
    <location>
        <begin position="116"/>
        <end position="155"/>
    </location>
</feature>
<dbReference type="SUPFAM" id="SSF47473">
    <property type="entry name" value="EF-hand"/>
    <property type="match status" value="3"/>
</dbReference>
<dbReference type="InterPro" id="IPR002048">
    <property type="entry name" value="EF_hand_dom"/>
</dbReference>
<dbReference type="InterPro" id="IPR011992">
    <property type="entry name" value="EF-hand-dom_pair"/>
</dbReference>
<comment type="caution">
    <text evidence="7">The sequence shown here is derived from an EMBL/GenBank/DDBJ whole genome shotgun (WGS) entry which is preliminary data.</text>
</comment>
<feature type="domain" description="EF-hand" evidence="6">
    <location>
        <begin position="417"/>
        <end position="452"/>
    </location>
</feature>
<dbReference type="GO" id="GO:0016460">
    <property type="term" value="C:myosin II complex"/>
    <property type="evidence" value="ECO:0007669"/>
    <property type="project" value="TreeGrafter"/>
</dbReference>
<name>A0A812UEF9_9DINO</name>
<dbReference type="InterPro" id="IPR050230">
    <property type="entry name" value="CALM/Myosin/TropC-like"/>
</dbReference>
<dbReference type="PANTHER" id="PTHR23048">
    <property type="entry name" value="MYOSIN LIGHT CHAIN 1, 3"/>
    <property type="match status" value="1"/>
</dbReference>
<dbReference type="OrthoDB" id="26525at2759"/>
<gene>
    <name evidence="7" type="primary">CPK17</name>
    <name evidence="7" type="ORF">SNAT2548_LOCUS32194</name>
</gene>
<keyword evidence="4" id="KW-0007">Acetylation</keyword>
<dbReference type="PROSITE" id="PS50222">
    <property type="entry name" value="EF_HAND_2"/>
    <property type="match status" value="1"/>
</dbReference>
<feature type="compositionally biased region" description="Low complexity" evidence="5">
    <location>
        <begin position="123"/>
        <end position="151"/>
    </location>
</feature>
<evidence type="ECO:0000256" key="5">
    <source>
        <dbReference type="SAM" id="MobiDB-lite"/>
    </source>
</evidence>
<feature type="region of interest" description="Disordered" evidence="5">
    <location>
        <begin position="1"/>
        <end position="100"/>
    </location>
</feature>
<evidence type="ECO:0000256" key="2">
    <source>
        <dbReference type="ARBA" id="ARBA00022723"/>
    </source>
</evidence>
<evidence type="ECO:0000259" key="6">
    <source>
        <dbReference type="PROSITE" id="PS50222"/>
    </source>
</evidence>
<evidence type="ECO:0000256" key="4">
    <source>
        <dbReference type="ARBA" id="ARBA00022990"/>
    </source>
</evidence>
<dbReference type="AlphaFoldDB" id="A0A812UEF9"/>
<protein>
    <recommendedName>
        <fullName evidence="1">Calmodulin</fullName>
    </recommendedName>
</protein>
<proteinExistence type="predicted"/>
<dbReference type="SMART" id="SM00054">
    <property type="entry name" value="EFh"/>
    <property type="match status" value="5"/>
</dbReference>
<keyword evidence="8" id="KW-1185">Reference proteome</keyword>
<evidence type="ECO:0000256" key="1">
    <source>
        <dbReference type="ARBA" id="ARBA00020786"/>
    </source>
</evidence>
<dbReference type="Gene3D" id="1.10.238.10">
    <property type="entry name" value="EF-hand"/>
    <property type="match status" value="4"/>
</dbReference>
<evidence type="ECO:0000313" key="8">
    <source>
        <dbReference type="Proteomes" id="UP000604046"/>
    </source>
</evidence>
<accession>A0A812UEF9</accession>
<evidence type="ECO:0000256" key="3">
    <source>
        <dbReference type="ARBA" id="ARBA00022737"/>
    </source>
</evidence>
<dbReference type="Proteomes" id="UP000604046">
    <property type="component" value="Unassembled WGS sequence"/>
</dbReference>
<reference evidence="7" key="1">
    <citation type="submission" date="2021-02" db="EMBL/GenBank/DDBJ databases">
        <authorList>
            <person name="Dougan E. K."/>
            <person name="Rhodes N."/>
            <person name="Thang M."/>
            <person name="Chan C."/>
        </authorList>
    </citation>
    <scope>NUCLEOTIDE SEQUENCE</scope>
</reference>
<keyword evidence="2" id="KW-0479">Metal-binding</keyword>
<sequence>MCNHLNADGGNGTQVTGPSQPKPAEKHRFRRQFAPETRDSDSLRCQPRSAMAGRTFDDSATSTKLGGPSPRSPQCTPQTLSPLPPLAATPRAPQKAKRLAWARAATEDVLGASQISQSPVLTASTSRRSSPSPSSASPGTSPHSPHSCSPSFPQAKLSPLKGRTLSVDRCLLSNFVRTSSAPSDGDCKDECLLPVAEFSSQEDGNQDLRETMRRRSTHLRERLQKAVALQRLCEKEGICNDIAIKASVTRKVRRSRDGTASFTIDGRPVSHGERERWDAAFAKFASDGEIHVDDLRKALVLCGFCDVREVALQDALKDLTIYNTLDRAEFERFVCRFDSGLHGTYKMEFSQLDACSSGTIDAGQLEHLLIRIGQPVRRFVLDELVTEVTGDGSDRVDFDGFLKIRHLIKKREGLAVQELDLFSQVFQHFDREKTGIICQEEFSSALAWLGFPNTLAEVHGQHKDLKLSENEFLRCLSKVHNHETALIEKFFDSRHANKQLRSGEELITLIHGLGYSPSPQAVLDALFQTGLCSDRNLETATSAQAFLRSASLDIGVDEVCKLLSSLRSCDGFTDSEMRNLREAFSSHTAIKKDKIWAPSVCKALRWLGHTLPLDDVLRLIGEVDVDGSDMLDFTMFVKVSRKCKDREQSRASEVFHLYDDDVGFLDDMEQCQALESLGCLDEHGQPPLRSKGERDGADLSTFLNIIERFKISSLAARRENQGYGFLEVAELRSVFGTFARDVNGLSRSELAKVVEQLFPQLAHTVEFRPVLADLFGKVDQDHTGSLDFRGFVTLVRQISDHQNEVQFELQKEAIEDLGFSHAEANQFRELFMTADKAGAHILSLEQIRDMLSTSFPLTDARVEQLRVFFAHALRPYHCIGGGAGASGAGFVEFLHVMRKVAEAGWYA</sequence>
<dbReference type="GO" id="GO:0005509">
    <property type="term" value="F:calcium ion binding"/>
    <property type="evidence" value="ECO:0007669"/>
    <property type="project" value="InterPro"/>
</dbReference>
<evidence type="ECO:0000313" key="7">
    <source>
        <dbReference type="EMBL" id="CAE7567457.1"/>
    </source>
</evidence>
<organism evidence="7 8">
    <name type="scientific">Symbiodinium natans</name>
    <dbReference type="NCBI Taxonomy" id="878477"/>
    <lineage>
        <taxon>Eukaryota</taxon>
        <taxon>Sar</taxon>
        <taxon>Alveolata</taxon>
        <taxon>Dinophyceae</taxon>
        <taxon>Suessiales</taxon>
        <taxon>Symbiodiniaceae</taxon>
        <taxon>Symbiodinium</taxon>
    </lineage>
</organism>
<keyword evidence="3" id="KW-0677">Repeat</keyword>
<dbReference type="PANTHER" id="PTHR23048:SF0">
    <property type="entry name" value="CALMODULIN LIKE 3"/>
    <property type="match status" value="1"/>
</dbReference>
<dbReference type="EMBL" id="CAJNDS010002699">
    <property type="protein sequence ID" value="CAE7567457.1"/>
    <property type="molecule type" value="Genomic_DNA"/>
</dbReference>